<dbReference type="OrthoDB" id="2392202at2759"/>
<dbReference type="EMBL" id="JAAAHW010005580">
    <property type="protein sequence ID" value="KAF9967684.1"/>
    <property type="molecule type" value="Genomic_DNA"/>
</dbReference>
<accession>A0A9P6M5W8</accession>
<sequence>DAGSTQHAGQTATGNFRSLALLTANALPQFDPVELFLDDGSLWVDMTVATETLNLTVQQTSDLHQYYGMVYHNLYRKPVALGSLESGIRHIIVPLKNNADLMFKDGKPLEQLIDWNEVQTGMNTSNSVDIRNDNEFTWDFLHDRVFFEKAQSGRLYFPKAIRSDLTPSSPIPHDICGTREEFQGGKTFATLYSDKYEIIVHDLNQVLVEVECMESIGDLLQPVKSNDKRKRVSSARFLIPELCCMLPVAASVLRSASWT</sequence>
<evidence type="ECO:0000313" key="2">
    <source>
        <dbReference type="Proteomes" id="UP000749646"/>
    </source>
</evidence>
<protein>
    <submittedName>
        <fullName evidence="1">Endoribonuclease Dicer</fullName>
    </submittedName>
</protein>
<feature type="non-terminal residue" evidence="1">
    <location>
        <position position="259"/>
    </location>
</feature>
<reference evidence="1" key="1">
    <citation type="journal article" date="2020" name="Fungal Divers.">
        <title>Resolving the Mortierellaceae phylogeny through synthesis of multi-gene phylogenetics and phylogenomics.</title>
        <authorList>
            <person name="Vandepol N."/>
            <person name="Liber J."/>
            <person name="Desiro A."/>
            <person name="Na H."/>
            <person name="Kennedy M."/>
            <person name="Barry K."/>
            <person name="Grigoriev I.V."/>
            <person name="Miller A.N."/>
            <person name="O'Donnell K."/>
            <person name="Stajich J.E."/>
            <person name="Bonito G."/>
        </authorList>
    </citation>
    <scope>NUCLEOTIDE SEQUENCE</scope>
    <source>
        <strain evidence="1">MES-2147</strain>
    </source>
</reference>
<comment type="caution">
    <text evidence="1">The sequence shown here is derived from an EMBL/GenBank/DDBJ whole genome shotgun (WGS) entry which is preliminary data.</text>
</comment>
<feature type="non-terminal residue" evidence="1">
    <location>
        <position position="1"/>
    </location>
</feature>
<dbReference type="Gene3D" id="2.170.260.10">
    <property type="entry name" value="paz domain"/>
    <property type="match status" value="1"/>
</dbReference>
<dbReference type="Proteomes" id="UP000749646">
    <property type="component" value="Unassembled WGS sequence"/>
</dbReference>
<proteinExistence type="predicted"/>
<organism evidence="1 2">
    <name type="scientific">Modicella reniformis</name>
    <dbReference type="NCBI Taxonomy" id="1440133"/>
    <lineage>
        <taxon>Eukaryota</taxon>
        <taxon>Fungi</taxon>
        <taxon>Fungi incertae sedis</taxon>
        <taxon>Mucoromycota</taxon>
        <taxon>Mortierellomycotina</taxon>
        <taxon>Mortierellomycetes</taxon>
        <taxon>Mortierellales</taxon>
        <taxon>Mortierellaceae</taxon>
        <taxon>Modicella</taxon>
    </lineage>
</organism>
<gene>
    <name evidence="1" type="primary">DICER1</name>
    <name evidence="1" type="ORF">BGZ65_012960</name>
</gene>
<keyword evidence="2" id="KW-1185">Reference proteome</keyword>
<name>A0A9P6M5W8_9FUNG</name>
<dbReference type="AlphaFoldDB" id="A0A9P6M5W8"/>
<evidence type="ECO:0000313" key="1">
    <source>
        <dbReference type="EMBL" id="KAF9967684.1"/>
    </source>
</evidence>